<dbReference type="InterPro" id="IPR017907">
    <property type="entry name" value="Znf_RING_CS"/>
</dbReference>
<evidence type="ECO:0000259" key="10">
    <source>
        <dbReference type="PROSITE" id="PS50089"/>
    </source>
</evidence>
<feature type="region of interest" description="Disordered" evidence="8">
    <location>
        <begin position="1388"/>
        <end position="1464"/>
    </location>
</feature>
<keyword evidence="4 7" id="KW-0863">Zinc-finger</keyword>
<evidence type="ECO:0000256" key="4">
    <source>
        <dbReference type="ARBA" id="ARBA00022771"/>
    </source>
</evidence>
<feature type="transmembrane region" description="Helical" evidence="9">
    <location>
        <begin position="206"/>
        <end position="228"/>
    </location>
</feature>
<dbReference type="RefSeq" id="XP_013758568.1">
    <property type="nucleotide sequence ID" value="XM_013903114.1"/>
</dbReference>
<dbReference type="Gene3D" id="3.30.40.10">
    <property type="entry name" value="Zinc/RING finger domain, C3HC4 (zinc finger)"/>
    <property type="match status" value="1"/>
</dbReference>
<dbReference type="OrthoDB" id="1431934at2759"/>
<dbReference type="SUPFAM" id="SSF57850">
    <property type="entry name" value="RING/U-box"/>
    <property type="match status" value="2"/>
</dbReference>
<keyword evidence="2" id="KW-0479">Metal-binding</keyword>
<keyword evidence="9" id="KW-1133">Transmembrane helix</keyword>
<evidence type="ECO:0000256" key="7">
    <source>
        <dbReference type="PROSITE-ProRule" id="PRU00175"/>
    </source>
</evidence>
<keyword evidence="13" id="KW-1185">Reference proteome</keyword>
<dbReference type="STRING" id="461836.A0A0L0D889"/>
<dbReference type="Pfam" id="PF14555">
    <property type="entry name" value="UBA_4"/>
    <property type="match status" value="1"/>
</dbReference>
<dbReference type="InterPro" id="IPR013083">
    <property type="entry name" value="Znf_RING/FYVE/PHD"/>
</dbReference>
<dbReference type="InterPro" id="IPR001841">
    <property type="entry name" value="Znf_RING"/>
</dbReference>
<dbReference type="PROSITE" id="PS00518">
    <property type="entry name" value="ZF_RING_1"/>
    <property type="match status" value="2"/>
</dbReference>
<evidence type="ECO:0000256" key="2">
    <source>
        <dbReference type="ARBA" id="ARBA00022723"/>
    </source>
</evidence>
<dbReference type="Gene3D" id="1.20.120.1750">
    <property type="match status" value="1"/>
</dbReference>
<feature type="domain" description="RING-type" evidence="10">
    <location>
        <begin position="967"/>
        <end position="1013"/>
    </location>
</feature>
<evidence type="ECO:0000256" key="1">
    <source>
        <dbReference type="ARBA" id="ARBA00022679"/>
    </source>
</evidence>
<dbReference type="GO" id="GO:0016567">
    <property type="term" value="P:protein ubiquitination"/>
    <property type="evidence" value="ECO:0007669"/>
    <property type="project" value="InterPro"/>
</dbReference>
<feature type="transmembrane region" description="Helical" evidence="9">
    <location>
        <begin position="567"/>
        <end position="592"/>
    </location>
</feature>
<evidence type="ECO:0000313" key="13">
    <source>
        <dbReference type="Proteomes" id="UP000054408"/>
    </source>
</evidence>
<dbReference type="GO" id="GO:0008270">
    <property type="term" value="F:zinc ion binding"/>
    <property type="evidence" value="ECO:0007669"/>
    <property type="project" value="UniProtKB-KW"/>
</dbReference>
<keyword evidence="3" id="KW-0677">Repeat</keyword>
<accession>A0A0L0D889</accession>
<dbReference type="PANTHER" id="PTHR11685">
    <property type="entry name" value="RBR FAMILY RING FINGER AND IBR DOMAIN-CONTAINING"/>
    <property type="match status" value="1"/>
</dbReference>
<dbReference type="InterPro" id="IPR031127">
    <property type="entry name" value="E3_UB_ligase_RBR"/>
</dbReference>
<dbReference type="EMBL" id="GL349451">
    <property type="protein sequence ID" value="KNC48455.1"/>
    <property type="molecule type" value="Genomic_DNA"/>
</dbReference>
<feature type="compositionally biased region" description="Low complexity" evidence="8">
    <location>
        <begin position="1703"/>
        <end position="1718"/>
    </location>
</feature>
<dbReference type="Proteomes" id="UP000054408">
    <property type="component" value="Unassembled WGS sequence"/>
</dbReference>
<keyword evidence="1" id="KW-0808">Transferase</keyword>
<evidence type="ECO:0008006" key="14">
    <source>
        <dbReference type="Google" id="ProtNLM"/>
    </source>
</evidence>
<evidence type="ECO:0000313" key="12">
    <source>
        <dbReference type="EMBL" id="KNC48455.1"/>
    </source>
</evidence>
<feature type="region of interest" description="Disordered" evidence="8">
    <location>
        <begin position="1622"/>
        <end position="1718"/>
    </location>
</feature>
<feature type="transmembrane region" description="Helical" evidence="9">
    <location>
        <begin position="338"/>
        <end position="359"/>
    </location>
</feature>
<feature type="transmembrane region" description="Helical" evidence="9">
    <location>
        <begin position="525"/>
        <end position="547"/>
    </location>
</feature>
<dbReference type="CDD" id="cd20336">
    <property type="entry name" value="Rcat_RBR"/>
    <property type="match status" value="1"/>
</dbReference>
<feature type="transmembrane region" description="Helical" evidence="9">
    <location>
        <begin position="371"/>
        <end position="393"/>
    </location>
</feature>
<feature type="region of interest" description="Disordered" evidence="8">
    <location>
        <begin position="1547"/>
        <end position="1570"/>
    </location>
</feature>
<evidence type="ECO:0000256" key="3">
    <source>
        <dbReference type="ARBA" id="ARBA00022737"/>
    </source>
</evidence>
<keyword evidence="5" id="KW-0833">Ubl conjugation pathway</keyword>
<evidence type="ECO:0000256" key="6">
    <source>
        <dbReference type="ARBA" id="ARBA00022833"/>
    </source>
</evidence>
<dbReference type="GeneID" id="25564418"/>
<proteinExistence type="predicted"/>
<keyword evidence="9" id="KW-0812">Transmembrane</keyword>
<dbReference type="InterPro" id="IPR044066">
    <property type="entry name" value="TRIAD_supradom"/>
</dbReference>
<protein>
    <recommendedName>
        <fullName evidence="14">RING-type domain-containing protein</fullName>
    </recommendedName>
</protein>
<feature type="compositionally biased region" description="Pro residues" evidence="8">
    <location>
        <begin position="1635"/>
        <end position="1645"/>
    </location>
</feature>
<feature type="transmembrane region" description="Helical" evidence="9">
    <location>
        <begin position="105"/>
        <end position="126"/>
    </location>
</feature>
<feature type="domain" description="RING-type" evidence="11">
    <location>
        <begin position="963"/>
        <end position="1201"/>
    </location>
</feature>
<sequence length="1718" mass="180819">MPVTAAAGGAGAQFKEAYTAVPGSCTSDTHCGLYSFCNDDGICESSLTQGRILGGIMPTATVVVVAIFGACAAAIACGCSSYWASPGARCASPGEAGIERAVLSAQAATICCIVTALALGLTLGLWSADVTPSAPGAGRNCTSLQALACEPYFCDLRVEQCFTACSTQAHCSLGAECKAGVCVSTRTNLPSNSEGQSQPKNPAGRVAAIAIFSALGWFCLCSVSALFWNINANKSDYDWYFWSKCCATTGCIAIALGLGLGLGLPRATIVPIMPAINSTTCAGDRACAPYLCNEDIGACYDACATSDDCFTSFSCSAGKCVPGFAGVEVRSVSVGGTVAIVAAIAVFICCCFSCFFYKCDPCSVYNQEERMVGGLFCALLFTIVVVVVAGPLIGLAKHDVEFAHPAPLNGTAHCAQADALACAPYYCDLTSSKCRASCAADDECITGAKCSKSGECVYDGPSRESMLDSKRRTLPAWATTIIALVSPLPLVVLLLGVFILFTVFRNTRYVVDHEYDLAPASCNGAILCCVIIALTVGLALGLTQVAGSPSPHAGTVTPHLAPAFPTWFVVTVTMAAACGSCGLVLVIARCTLSLPWRAGVMSLVESDSHTAKAFSAFCYLVITFAVVMTAVGVGMGTQTKLVVPAAPGAVNGTSCVTATDPRCFPFRCDVYAGTCYDSCTTSEECIDGQQCRAGQCATPPYSGLLRPRRLSAVVVAGAVLLAFSLCFICISSTAGWRPRARLWLSGFQRYRVPLISVTSCCCAVFVGVVVAMLLLMWSRVDDVAPVAATGAGARTCHHIADLACAPYLCDSITSSCYNVCSSDRHCQDYYECDKAAGKCVYASRDWARFIGNILIAVLATGLVLGMASFRLDHLYTARKMKAALRRREEFLRRLQEFKAQQAAIEPVVLDVDTPVGEDGPDPTLPTPAGASAGEGAAFDFEGAEPVDMDALAAAGTAAPAPHTSDVCGICYFAPSTVRFVRKNCTHGFCNECAASSLQMIIDTDQFPARCPGCLAEDMGLAPDDPMFQASLIESGIIERLARRMVIAIDFARRFISLQLMKAFASDDIVMCPACSLLNIKPDWEAVTKSAPNRYVVTCPNCTSEFCAECLGFSFEHDGYTCEEYARAMERGDDRQTQAFIASTSKPCPSCGVPTSRWRGHACHHITPGTGCVNCGHHYCIVCLQPHPCGGSDHGLFCDDRCDCLPCPDCRPGSPCAHCYGDESCPSCHPPRTADAMRNHGFTPNDIIGGFGLQDMGNVPLQPIPRPPSPPPMPHEPGHALDDLLGDLGLDYVPPGFWDPVIPLAPSSPGDVAGPSGAAGPSAPLPLAAQRDTLLPPRRLVIPEAGAGMTLHDHIRLISENGPDRLPPAPPPLPPPDWRRSWRNATSHITARSPEVVPVPAATRLAPRRLSDADVHSTSRSASSASDDGIQLEPVRPRPSRLQLPTRGPATDGHTPESANDRASPLYLRRGLNRLELTPEAVTSASSAGVDDNAANVFDFSAFPRTARENLAPVTSRWLSPLSASRAHPATASRRPLSSEFFRFDAPQSGGGRALHSADGSTLPPVVRTPASAQRPRIAQFMAITGVATERIARNYLSLFNFDLASAVHYHNDVEATLQARNYKSTASSESASEAAPPPPPPPVPAPEAAHLSPASPRDDIIHHHPLPDSEGSDESELTSSATETSSTASTSSSASCDGRAAPTTSSHVTVSSSSADLV</sequence>
<feature type="compositionally biased region" description="Basic and acidic residues" evidence="8">
    <location>
        <begin position="1656"/>
        <end position="1667"/>
    </location>
</feature>
<evidence type="ECO:0000256" key="5">
    <source>
        <dbReference type="ARBA" id="ARBA00022786"/>
    </source>
</evidence>
<feature type="transmembrane region" description="Helical" evidence="9">
    <location>
        <begin position="240"/>
        <end position="264"/>
    </location>
</feature>
<organism evidence="12 13">
    <name type="scientific">Thecamonas trahens ATCC 50062</name>
    <dbReference type="NCBI Taxonomy" id="461836"/>
    <lineage>
        <taxon>Eukaryota</taxon>
        <taxon>Apusozoa</taxon>
        <taxon>Apusomonadida</taxon>
        <taxon>Apusomonadidae</taxon>
        <taxon>Thecamonas</taxon>
    </lineage>
</organism>
<keyword evidence="6" id="KW-0862">Zinc</keyword>
<feature type="transmembrane region" description="Helical" evidence="9">
    <location>
        <begin position="710"/>
        <end position="731"/>
    </location>
</feature>
<reference evidence="12 13" key="1">
    <citation type="submission" date="2010-05" db="EMBL/GenBank/DDBJ databases">
        <title>The Genome Sequence of Thecamonas trahens ATCC 50062.</title>
        <authorList>
            <consortium name="The Broad Institute Genome Sequencing Platform"/>
            <person name="Russ C."/>
            <person name="Cuomo C."/>
            <person name="Shea T."/>
            <person name="Young S.K."/>
            <person name="Zeng Q."/>
            <person name="Koehrsen M."/>
            <person name="Haas B."/>
            <person name="Borodovsky M."/>
            <person name="Guigo R."/>
            <person name="Alvarado L."/>
            <person name="Berlin A."/>
            <person name="Bochicchio J."/>
            <person name="Borenstein D."/>
            <person name="Chapman S."/>
            <person name="Chen Z."/>
            <person name="Freedman E."/>
            <person name="Gellesch M."/>
            <person name="Goldberg J."/>
            <person name="Griggs A."/>
            <person name="Gujja S."/>
            <person name="Heilman E."/>
            <person name="Heiman D."/>
            <person name="Hepburn T."/>
            <person name="Howarth C."/>
            <person name="Jen D."/>
            <person name="Larson L."/>
            <person name="Mehta T."/>
            <person name="Park D."/>
            <person name="Pearson M."/>
            <person name="Roberts A."/>
            <person name="Saif S."/>
            <person name="Shenoy N."/>
            <person name="Sisk P."/>
            <person name="Stolte C."/>
            <person name="Sykes S."/>
            <person name="Thomson T."/>
            <person name="Walk T."/>
            <person name="White J."/>
            <person name="Yandava C."/>
            <person name="Burger G."/>
            <person name="Gray M.W."/>
            <person name="Holland P.W.H."/>
            <person name="King N."/>
            <person name="Lang F.B.F."/>
            <person name="Roger A.J."/>
            <person name="Ruiz-Trillo I."/>
            <person name="Lander E."/>
            <person name="Nusbaum C."/>
        </authorList>
    </citation>
    <scope>NUCLEOTIDE SEQUENCE [LARGE SCALE GENOMIC DNA]</scope>
    <source>
        <strain evidence="12 13">ATCC 50062</strain>
    </source>
</reference>
<keyword evidence="9" id="KW-0472">Membrane</keyword>
<gene>
    <name evidence="12" type="ORF">AMSG_04901</name>
</gene>
<feature type="transmembrane region" description="Helical" evidence="9">
    <location>
        <begin position="849"/>
        <end position="871"/>
    </location>
</feature>
<dbReference type="SMART" id="SM00184">
    <property type="entry name" value="RING"/>
    <property type="match status" value="2"/>
</dbReference>
<dbReference type="GO" id="GO:0004842">
    <property type="term" value="F:ubiquitin-protein transferase activity"/>
    <property type="evidence" value="ECO:0007669"/>
    <property type="project" value="InterPro"/>
</dbReference>
<dbReference type="PROSITE" id="PS50089">
    <property type="entry name" value="ZF_RING_2"/>
    <property type="match status" value="1"/>
</dbReference>
<feature type="transmembrane region" description="Helical" evidence="9">
    <location>
        <begin position="476"/>
        <end position="504"/>
    </location>
</feature>
<feature type="transmembrane region" description="Helical" evidence="9">
    <location>
        <begin position="60"/>
        <end position="84"/>
    </location>
</feature>
<dbReference type="PROSITE" id="PS51873">
    <property type="entry name" value="TRIAD"/>
    <property type="match status" value="1"/>
</dbReference>
<evidence type="ECO:0000256" key="8">
    <source>
        <dbReference type="SAM" id="MobiDB-lite"/>
    </source>
</evidence>
<feature type="transmembrane region" description="Helical" evidence="9">
    <location>
        <begin position="752"/>
        <end position="777"/>
    </location>
</feature>
<name>A0A0L0D889_THETB</name>
<feature type="compositionally biased region" description="Low complexity" evidence="8">
    <location>
        <begin position="1677"/>
        <end position="1695"/>
    </location>
</feature>
<evidence type="ECO:0000256" key="9">
    <source>
        <dbReference type="SAM" id="Phobius"/>
    </source>
</evidence>
<feature type="compositionally biased region" description="Low complexity" evidence="8">
    <location>
        <begin position="1417"/>
        <end position="1427"/>
    </location>
</feature>
<evidence type="ECO:0000259" key="11">
    <source>
        <dbReference type="PROSITE" id="PS51873"/>
    </source>
</evidence>
<dbReference type="eggNOG" id="KOG1815">
    <property type="taxonomic scope" value="Eukaryota"/>
</dbReference>